<dbReference type="Proteomes" id="UP000294599">
    <property type="component" value="Unassembled WGS sequence"/>
</dbReference>
<evidence type="ECO:0000256" key="8">
    <source>
        <dbReference type="ARBA" id="ARBA00032596"/>
    </source>
</evidence>
<evidence type="ECO:0000256" key="9">
    <source>
        <dbReference type="ARBA" id="ARBA00045885"/>
    </source>
</evidence>
<evidence type="ECO:0000256" key="2">
    <source>
        <dbReference type="ARBA" id="ARBA00022670"/>
    </source>
</evidence>
<keyword evidence="11" id="KW-0031">Aminopeptidase</keyword>
<keyword evidence="3" id="KW-0732">Signal</keyword>
<sequence>MNLQAVVRTVKSSGARTSPAPSAWRTGAGRFGLAVCLALGAGVALAAEQARAPITAESMWELKRLASPAVSPDGQHAVVAVTSNDRRKDTTQTQLWLFDTRSGESRPLTGSDTSSSNPVWSPDGSRILFQSRRGDDSVAQLYVIALAGGEAQRITSVPTGVGNAAWFPDGRQIAFVSRVWTDLDSWDDQDKRMKERRESKVSARAWDRAPIRYWSTWLDDREAHIFRVAAEGGDPVAITRGRGVKLMGEGSFDISPDGREIALTVDTDDTGVAGNADIFVLDVDGTGPARNITAANPASDMSPSYSPDGRWLAYSRQQERGFYGDRQRLVLRDRRDGSEKVITETFDRSVSSPRWVGDGRSAVVAVDDAGTVRLHRIEIPSGRITAITGSTSFGSPSVSRDGRTLVALNESFVQPPTLVRVDPRSGAATPLSRFNDALLARMDLGSYESVTYTGANGDPIQMWVNYPPGFDRSRKYPLFLLIHGGPHNGITDGFHWRWNAQVFSGWGYVTAWHNFHGSSGFGNAFTDSINPDQADLPYQDTIAAAEWFKAQPWIDGDRLAAGGGSYGGYLTSIVLGREHPFKALIAHAAVFNWFTQVAADYGASRGRFGEFWEHPERFQANSPHFGAGNFNTPTLVIHGEQDFRVPVNHGIELFNILQNRGVRSRLVYYPDENHWVLKQNNSIRWYEEVQKWLAEFIGKPS</sequence>
<dbReference type="PANTHER" id="PTHR42776">
    <property type="entry name" value="SERINE PEPTIDASE S9 FAMILY MEMBER"/>
    <property type="match status" value="1"/>
</dbReference>
<dbReference type="SUPFAM" id="SSF82171">
    <property type="entry name" value="DPP6 N-terminal domain-like"/>
    <property type="match status" value="1"/>
</dbReference>
<dbReference type="GO" id="GO:0004252">
    <property type="term" value="F:serine-type endopeptidase activity"/>
    <property type="evidence" value="ECO:0007669"/>
    <property type="project" value="InterPro"/>
</dbReference>
<protein>
    <recommendedName>
        <fullName evidence="8">Acyl-peptide hydrolase</fullName>
    </recommendedName>
    <alternativeName>
        <fullName evidence="7">Acylaminoacyl-peptidase</fullName>
    </alternativeName>
</protein>
<dbReference type="FunFam" id="3.40.50.1820:FF:000028">
    <property type="entry name" value="S9 family peptidase"/>
    <property type="match status" value="1"/>
</dbReference>
<organism evidence="11 12">
    <name type="scientific">Pseudofulvimonas gallinarii</name>
    <dbReference type="NCBI Taxonomy" id="634155"/>
    <lineage>
        <taxon>Bacteria</taxon>
        <taxon>Pseudomonadati</taxon>
        <taxon>Pseudomonadota</taxon>
        <taxon>Gammaproteobacteria</taxon>
        <taxon>Lysobacterales</taxon>
        <taxon>Rhodanobacteraceae</taxon>
        <taxon>Pseudofulvimonas</taxon>
    </lineage>
</organism>
<keyword evidence="5" id="KW-0720">Serine protease</keyword>
<keyword evidence="12" id="KW-1185">Reference proteome</keyword>
<dbReference type="Pfam" id="PF07676">
    <property type="entry name" value="PD40"/>
    <property type="match status" value="3"/>
</dbReference>
<comment type="function">
    <text evidence="9">This enzyme catalyzes the hydrolysis of the N-terminal peptide bond of an N-acetylated peptide to generate an N-acetylated amino acid and a peptide with a free N-terminus. It preferentially cleaves off Ac-Ala, Ac-Met and Ac-Ser. Also, involved in the degradation of oxidized and glycated proteins.</text>
</comment>
<reference evidence="11 12" key="1">
    <citation type="submission" date="2019-03" db="EMBL/GenBank/DDBJ databases">
        <title>Genomic Encyclopedia of Type Strains, Phase IV (KMG-IV): sequencing the most valuable type-strain genomes for metagenomic binning, comparative biology and taxonomic classification.</title>
        <authorList>
            <person name="Goeker M."/>
        </authorList>
    </citation>
    <scope>NUCLEOTIDE SEQUENCE [LARGE SCALE GENOMIC DNA]</scope>
    <source>
        <strain evidence="11 12">DSM 21944</strain>
    </source>
</reference>
<comment type="caution">
    <text evidence="11">The sequence shown here is derived from an EMBL/GenBank/DDBJ whole genome shotgun (WGS) entry which is preliminary data.</text>
</comment>
<dbReference type="InterPro" id="IPR001375">
    <property type="entry name" value="Peptidase_S9_cat"/>
</dbReference>
<evidence type="ECO:0000256" key="3">
    <source>
        <dbReference type="ARBA" id="ARBA00022729"/>
    </source>
</evidence>
<keyword evidence="4" id="KW-0378">Hydrolase</keyword>
<dbReference type="InterPro" id="IPR011659">
    <property type="entry name" value="WD40"/>
</dbReference>
<dbReference type="InterPro" id="IPR029058">
    <property type="entry name" value="AB_hydrolase_fold"/>
</dbReference>
<evidence type="ECO:0000256" key="1">
    <source>
        <dbReference type="ARBA" id="ARBA00010040"/>
    </source>
</evidence>
<dbReference type="Gene3D" id="3.40.50.1820">
    <property type="entry name" value="alpha/beta hydrolase"/>
    <property type="match status" value="1"/>
</dbReference>
<comment type="similarity">
    <text evidence="1">Belongs to the peptidase S9C family.</text>
</comment>
<dbReference type="InterPro" id="IPR011042">
    <property type="entry name" value="6-blade_b-propeller_TolB-like"/>
</dbReference>
<feature type="domain" description="Peptidase S9 prolyl oligopeptidase catalytic" evidence="10">
    <location>
        <begin position="495"/>
        <end position="698"/>
    </location>
</feature>
<accession>A0A4R3LL44</accession>
<dbReference type="GO" id="GO:0006508">
    <property type="term" value="P:proteolysis"/>
    <property type="evidence" value="ECO:0007669"/>
    <property type="project" value="UniProtKB-KW"/>
</dbReference>
<gene>
    <name evidence="11" type="ORF">EDC25_10886</name>
</gene>
<evidence type="ECO:0000256" key="6">
    <source>
        <dbReference type="ARBA" id="ARBA00022990"/>
    </source>
</evidence>
<evidence type="ECO:0000259" key="10">
    <source>
        <dbReference type="Pfam" id="PF00326"/>
    </source>
</evidence>
<dbReference type="Gene3D" id="2.120.10.30">
    <property type="entry name" value="TolB, C-terminal domain"/>
    <property type="match status" value="3"/>
</dbReference>
<dbReference type="EMBL" id="SMAF01000008">
    <property type="protein sequence ID" value="TCS98506.1"/>
    <property type="molecule type" value="Genomic_DNA"/>
</dbReference>
<keyword evidence="6" id="KW-0007">Acetylation</keyword>
<evidence type="ECO:0000256" key="5">
    <source>
        <dbReference type="ARBA" id="ARBA00022825"/>
    </source>
</evidence>
<keyword evidence="2" id="KW-0645">Protease</keyword>
<dbReference type="SUPFAM" id="SSF53474">
    <property type="entry name" value="alpha/beta-Hydrolases"/>
    <property type="match status" value="1"/>
</dbReference>
<proteinExistence type="inferred from homology"/>
<evidence type="ECO:0000256" key="7">
    <source>
        <dbReference type="ARBA" id="ARBA00032284"/>
    </source>
</evidence>
<dbReference type="RefSeq" id="WP_377602579.1">
    <property type="nucleotide sequence ID" value="NZ_JBHMFH010000001.1"/>
</dbReference>
<evidence type="ECO:0000313" key="12">
    <source>
        <dbReference type="Proteomes" id="UP000294599"/>
    </source>
</evidence>
<dbReference type="Pfam" id="PF00326">
    <property type="entry name" value="Peptidase_S9"/>
    <property type="match status" value="1"/>
</dbReference>
<dbReference type="InterPro" id="IPR002471">
    <property type="entry name" value="Pept_S9_AS"/>
</dbReference>
<evidence type="ECO:0000313" key="11">
    <source>
        <dbReference type="EMBL" id="TCS98506.1"/>
    </source>
</evidence>
<evidence type="ECO:0000256" key="4">
    <source>
        <dbReference type="ARBA" id="ARBA00022801"/>
    </source>
</evidence>
<name>A0A4R3LL44_9GAMM</name>
<dbReference type="AlphaFoldDB" id="A0A4R3LL44"/>
<dbReference type="PROSITE" id="PS00708">
    <property type="entry name" value="PRO_ENDOPEP_SER"/>
    <property type="match status" value="1"/>
</dbReference>
<dbReference type="GO" id="GO:0004177">
    <property type="term" value="F:aminopeptidase activity"/>
    <property type="evidence" value="ECO:0007669"/>
    <property type="project" value="UniProtKB-KW"/>
</dbReference>
<dbReference type="PANTHER" id="PTHR42776:SF13">
    <property type="entry name" value="DIPEPTIDYL-PEPTIDASE 5"/>
    <property type="match status" value="1"/>
</dbReference>